<evidence type="ECO:0000313" key="12">
    <source>
        <dbReference type="Proteomes" id="UP000030746"/>
    </source>
</evidence>
<dbReference type="InterPro" id="IPR026160">
    <property type="entry name" value="Ric3"/>
</dbReference>
<dbReference type="CTD" id="20235558"/>
<dbReference type="AlphaFoldDB" id="V4ALR2"/>
<dbReference type="Proteomes" id="UP000030746">
    <property type="component" value="Unassembled WGS sequence"/>
</dbReference>
<dbReference type="KEGG" id="lgi:LOTGIDRAFT_151923"/>
<dbReference type="InterPro" id="IPR032763">
    <property type="entry name" value="RIC3_N"/>
</dbReference>
<evidence type="ECO:0000256" key="6">
    <source>
        <dbReference type="ARBA" id="ARBA00023136"/>
    </source>
</evidence>
<keyword evidence="12" id="KW-1185">Reference proteome</keyword>
<comment type="subcellular location">
    <subcellularLocation>
        <location evidence="1">Endoplasmic reticulum membrane</location>
    </subcellularLocation>
</comment>
<protein>
    <recommendedName>
        <fullName evidence="10">Resistance to inhibitors of cholinesterase protein 3 N-terminal domain-containing protein</fullName>
    </recommendedName>
</protein>
<organism evidence="11 12">
    <name type="scientific">Lottia gigantea</name>
    <name type="common">Giant owl limpet</name>
    <dbReference type="NCBI Taxonomy" id="225164"/>
    <lineage>
        <taxon>Eukaryota</taxon>
        <taxon>Metazoa</taxon>
        <taxon>Spiralia</taxon>
        <taxon>Lophotrochozoa</taxon>
        <taxon>Mollusca</taxon>
        <taxon>Gastropoda</taxon>
        <taxon>Patellogastropoda</taxon>
        <taxon>Lottioidea</taxon>
        <taxon>Lottiidae</taxon>
        <taxon>Lottia</taxon>
    </lineage>
</organism>
<feature type="compositionally biased region" description="Polar residues" evidence="8">
    <location>
        <begin position="217"/>
        <end position="250"/>
    </location>
</feature>
<feature type="domain" description="Resistance to inhibitors of cholinesterase protein 3 N-terminal" evidence="10">
    <location>
        <begin position="18"/>
        <end position="146"/>
    </location>
</feature>
<evidence type="ECO:0000256" key="3">
    <source>
        <dbReference type="ARBA" id="ARBA00022692"/>
    </source>
</evidence>
<evidence type="ECO:0000259" key="10">
    <source>
        <dbReference type="Pfam" id="PF15361"/>
    </source>
</evidence>
<feature type="compositionally biased region" description="Basic and acidic residues" evidence="8">
    <location>
        <begin position="260"/>
        <end position="276"/>
    </location>
</feature>
<dbReference type="GO" id="GO:0043005">
    <property type="term" value="C:neuron projection"/>
    <property type="evidence" value="ECO:0007669"/>
    <property type="project" value="TreeGrafter"/>
</dbReference>
<evidence type="ECO:0000256" key="9">
    <source>
        <dbReference type="SAM" id="Phobius"/>
    </source>
</evidence>
<feature type="compositionally biased region" description="Basic and acidic residues" evidence="8">
    <location>
        <begin position="181"/>
        <end position="197"/>
    </location>
</feature>
<feature type="region of interest" description="Disordered" evidence="8">
    <location>
        <begin position="167"/>
        <end position="307"/>
    </location>
</feature>
<accession>V4ALR2</accession>
<dbReference type="STRING" id="225164.V4ALR2"/>
<evidence type="ECO:0000256" key="7">
    <source>
        <dbReference type="SAM" id="Coils"/>
    </source>
</evidence>
<dbReference type="OMA" id="IMYRIFL"/>
<dbReference type="GO" id="GO:0045202">
    <property type="term" value="C:synapse"/>
    <property type="evidence" value="ECO:0007669"/>
    <property type="project" value="GOC"/>
</dbReference>
<dbReference type="PANTHER" id="PTHR21723:SF3">
    <property type="entry name" value="PROTEIN RIC-3"/>
    <property type="match status" value="1"/>
</dbReference>
<dbReference type="OrthoDB" id="10070774at2759"/>
<evidence type="ECO:0000256" key="8">
    <source>
        <dbReference type="SAM" id="MobiDB-lite"/>
    </source>
</evidence>
<evidence type="ECO:0000256" key="5">
    <source>
        <dbReference type="ARBA" id="ARBA00022989"/>
    </source>
</evidence>
<dbReference type="Pfam" id="PF15361">
    <property type="entry name" value="RIC3"/>
    <property type="match status" value="1"/>
</dbReference>
<reference evidence="11 12" key="1">
    <citation type="journal article" date="2013" name="Nature">
        <title>Insights into bilaterian evolution from three spiralian genomes.</title>
        <authorList>
            <person name="Simakov O."/>
            <person name="Marletaz F."/>
            <person name="Cho S.J."/>
            <person name="Edsinger-Gonzales E."/>
            <person name="Havlak P."/>
            <person name="Hellsten U."/>
            <person name="Kuo D.H."/>
            <person name="Larsson T."/>
            <person name="Lv J."/>
            <person name="Arendt D."/>
            <person name="Savage R."/>
            <person name="Osoegawa K."/>
            <person name="de Jong P."/>
            <person name="Grimwood J."/>
            <person name="Chapman J.A."/>
            <person name="Shapiro H."/>
            <person name="Aerts A."/>
            <person name="Otillar R.P."/>
            <person name="Terry A.Y."/>
            <person name="Boore J.L."/>
            <person name="Grigoriev I.V."/>
            <person name="Lindberg D.R."/>
            <person name="Seaver E.C."/>
            <person name="Weisblat D.A."/>
            <person name="Putnam N.H."/>
            <person name="Rokhsar D.S."/>
        </authorList>
    </citation>
    <scope>NUCLEOTIDE SEQUENCE [LARGE SCALE GENOMIC DNA]</scope>
</reference>
<dbReference type="PANTHER" id="PTHR21723">
    <property type="entry name" value="RESISTANCE TO INHIBITORS OF CHOLINESTERASE PROTEIN 3 RIC3"/>
    <property type="match status" value="1"/>
</dbReference>
<sequence length="307" mass="33561">MAGSRPDMRPHMRPGPPPGLRAAAEMERERAQQGGGRGMMGVVLPMYAVGIVLYLIYTLVKVFNKNSGEERQDDLTEYLNKDPASVYDTGPLDTEAKMEEFLKQQKTNELEKLLIKADDKNISSGEMRALQKRLEETEAQMTQILQAMQAVSHKVEDVASANPDVQDVLKSAGGTPSSPSNDEKASEDNQEGEKSGKSTDSSPDMDSFEIVGKKDSNATSDQSNNTEDDISQSLSSEVENIGQHDSQIKMTESDSTESCAGEKDNSVAPESERDETGADGSEELLPEEDTQHDTTVRHRNVETSNNS</sequence>
<dbReference type="GO" id="GO:0005789">
    <property type="term" value="C:endoplasmic reticulum membrane"/>
    <property type="evidence" value="ECO:0007669"/>
    <property type="project" value="UniProtKB-SubCell"/>
</dbReference>
<gene>
    <name evidence="11" type="ORF">LOTGIDRAFT_151923</name>
</gene>
<dbReference type="GO" id="GO:0043025">
    <property type="term" value="C:neuronal cell body"/>
    <property type="evidence" value="ECO:0007669"/>
    <property type="project" value="TreeGrafter"/>
</dbReference>
<comment type="similarity">
    <text evidence="2">Belongs to the ric-3 family.</text>
</comment>
<feature type="transmembrane region" description="Helical" evidence="9">
    <location>
        <begin position="38"/>
        <end position="57"/>
    </location>
</feature>
<dbReference type="GO" id="GO:0007271">
    <property type="term" value="P:synaptic transmission, cholinergic"/>
    <property type="evidence" value="ECO:0007669"/>
    <property type="project" value="TreeGrafter"/>
</dbReference>
<evidence type="ECO:0000256" key="2">
    <source>
        <dbReference type="ARBA" id="ARBA00008538"/>
    </source>
</evidence>
<proteinExistence type="inferred from homology"/>
<dbReference type="GeneID" id="20235558"/>
<dbReference type="HOGENOM" id="CLU_907000_0_0_1"/>
<feature type="region of interest" description="Disordered" evidence="8">
    <location>
        <begin position="1"/>
        <end position="35"/>
    </location>
</feature>
<dbReference type="GO" id="GO:0034394">
    <property type="term" value="P:protein localization to cell surface"/>
    <property type="evidence" value="ECO:0007669"/>
    <property type="project" value="TreeGrafter"/>
</dbReference>
<evidence type="ECO:0000256" key="4">
    <source>
        <dbReference type="ARBA" id="ARBA00022824"/>
    </source>
</evidence>
<feature type="coiled-coil region" evidence="7">
    <location>
        <begin position="120"/>
        <end position="154"/>
    </location>
</feature>
<keyword evidence="4" id="KW-0256">Endoplasmic reticulum</keyword>
<feature type="compositionally biased region" description="Basic and acidic residues" evidence="8">
    <location>
        <begin position="289"/>
        <end position="301"/>
    </location>
</feature>
<keyword evidence="3 9" id="KW-0812">Transmembrane</keyword>
<dbReference type="EMBL" id="KB199650">
    <property type="protein sequence ID" value="ESP05124.1"/>
    <property type="molecule type" value="Genomic_DNA"/>
</dbReference>
<dbReference type="RefSeq" id="XP_009043669.1">
    <property type="nucleotide sequence ID" value="XM_009045421.1"/>
</dbReference>
<keyword evidence="6 9" id="KW-0472">Membrane</keyword>
<evidence type="ECO:0000313" key="11">
    <source>
        <dbReference type="EMBL" id="ESP05124.1"/>
    </source>
</evidence>
<evidence type="ECO:0000256" key="1">
    <source>
        <dbReference type="ARBA" id="ARBA00004586"/>
    </source>
</evidence>
<keyword evidence="7" id="KW-0175">Coiled coil</keyword>
<name>V4ALR2_LOTGI</name>
<feature type="compositionally biased region" description="Basic and acidic residues" evidence="8">
    <location>
        <begin position="1"/>
        <end position="10"/>
    </location>
</feature>
<keyword evidence="5 9" id="KW-1133">Transmembrane helix</keyword>